<dbReference type="SUPFAM" id="SSF53697">
    <property type="entry name" value="SIS domain"/>
    <property type="match status" value="1"/>
</dbReference>
<evidence type="ECO:0000256" key="2">
    <source>
        <dbReference type="ARBA" id="ARBA00023152"/>
    </source>
</evidence>
<organism evidence="4 5">
    <name type="scientific">Actinomadura gamaensis</name>
    <dbReference type="NCBI Taxonomy" id="1763541"/>
    <lineage>
        <taxon>Bacteria</taxon>
        <taxon>Bacillati</taxon>
        <taxon>Actinomycetota</taxon>
        <taxon>Actinomycetes</taxon>
        <taxon>Streptosporangiales</taxon>
        <taxon>Thermomonosporaceae</taxon>
        <taxon>Actinomadura</taxon>
    </lineage>
</organism>
<keyword evidence="1" id="KW-0312">Gluconeogenesis</keyword>
<dbReference type="InterPro" id="IPR001672">
    <property type="entry name" value="G6P_Isomerase"/>
</dbReference>
<evidence type="ECO:0000313" key="5">
    <source>
        <dbReference type="Proteomes" id="UP001595872"/>
    </source>
</evidence>
<dbReference type="GO" id="GO:0016853">
    <property type="term" value="F:isomerase activity"/>
    <property type="evidence" value="ECO:0007669"/>
    <property type="project" value="UniProtKB-KW"/>
</dbReference>
<proteinExistence type="predicted"/>
<dbReference type="PROSITE" id="PS51463">
    <property type="entry name" value="P_GLUCOSE_ISOMERASE_3"/>
    <property type="match status" value="1"/>
</dbReference>
<sequence length="559" mass="56919">MSGFDVLTRGDVLEQALQARDYLVACGVPAALAAKDPRLWGRRAVDHSRLAWLDLPFASRYLLDKVDGVVAEARFAGLDHVVLVGVGADALAAQAIMEEHAGSGGALTVLDGSDTAALAFTLERLDRTLVVLASKSGVSLEGDAYLRILADAFRRRGLTDREVAARFVVITDQGSPLHGFARGKGYRVGLTDPGLPGHLAALSAYGLVPAVLAGADVGQVLDEAAALAPALRNDKDNPGLLLGAIIGGCAQRGPEGLARDKLALHEPGGSGALSGWIAQALAAGTGKRGRGVLVLEPPGSPAGLADAHAIALNPRQGAQGDAETSVWAPLGAQFLLWEYATAVAGWLLGVNPFDPGGPVAQDAEDDAAELLAAAAGGPLPTGRPAFADGDVEVHTDLPVPRGADGLNAALAALLARVPPEGYLSVVTYLSGELSGRYLAPTLARRSGRPVVYGSGPGYLHATGSVHKRGPGGGAFLLVTGDPPEGDPVADTPVPGRPYGLASLQLARALAEERALRALGLPVVRVHLRDAVEGAGRLAEAVRALGAAAEAAGTRAQAAG</sequence>
<dbReference type="PANTHER" id="PTHR11469:SF1">
    <property type="entry name" value="GLUCOSE-6-PHOSPHATE ISOMERASE"/>
    <property type="match status" value="1"/>
</dbReference>
<dbReference type="Gene3D" id="3.40.50.10490">
    <property type="entry name" value="Glucose-6-phosphate isomerase like protein, domain 1"/>
    <property type="match status" value="1"/>
</dbReference>
<dbReference type="PANTHER" id="PTHR11469">
    <property type="entry name" value="GLUCOSE-6-PHOSPHATE ISOMERASE"/>
    <property type="match status" value="1"/>
</dbReference>
<name>A0ABV9U2Y3_9ACTN</name>
<protein>
    <submittedName>
        <fullName evidence="4">Phosphoheptose isomerase</fullName>
    </submittedName>
</protein>
<keyword evidence="2" id="KW-0324">Glycolysis</keyword>
<comment type="caution">
    <text evidence="4">The sequence shown here is derived from an EMBL/GenBank/DDBJ whole genome shotgun (WGS) entry which is preliminary data.</text>
</comment>
<evidence type="ECO:0000256" key="3">
    <source>
        <dbReference type="ARBA" id="ARBA00023235"/>
    </source>
</evidence>
<dbReference type="InterPro" id="IPR046348">
    <property type="entry name" value="SIS_dom_sf"/>
</dbReference>
<evidence type="ECO:0000313" key="4">
    <source>
        <dbReference type="EMBL" id="MFC4909232.1"/>
    </source>
</evidence>
<reference evidence="5" key="1">
    <citation type="journal article" date="2019" name="Int. J. Syst. Evol. Microbiol.">
        <title>The Global Catalogue of Microorganisms (GCM) 10K type strain sequencing project: providing services to taxonomists for standard genome sequencing and annotation.</title>
        <authorList>
            <consortium name="The Broad Institute Genomics Platform"/>
            <consortium name="The Broad Institute Genome Sequencing Center for Infectious Disease"/>
            <person name="Wu L."/>
            <person name="Ma J."/>
        </authorList>
    </citation>
    <scope>NUCLEOTIDE SEQUENCE [LARGE SCALE GENOMIC DNA]</scope>
    <source>
        <strain evidence="5">KLKA75</strain>
    </source>
</reference>
<dbReference type="Proteomes" id="UP001595872">
    <property type="component" value="Unassembled WGS sequence"/>
</dbReference>
<dbReference type="RefSeq" id="WP_378256582.1">
    <property type="nucleotide sequence ID" value="NZ_JBHSIT010000005.1"/>
</dbReference>
<evidence type="ECO:0000256" key="1">
    <source>
        <dbReference type="ARBA" id="ARBA00022432"/>
    </source>
</evidence>
<dbReference type="EMBL" id="JBHSIT010000005">
    <property type="protein sequence ID" value="MFC4909232.1"/>
    <property type="molecule type" value="Genomic_DNA"/>
</dbReference>
<keyword evidence="5" id="KW-1185">Reference proteome</keyword>
<accession>A0ABV9U2Y3</accession>
<gene>
    <name evidence="4" type="ORF">ACFPCY_18060</name>
</gene>
<keyword evidence="3 4" id="KW-0413">Isomerase</keyword>